<organism evidence="1 2">
    <name type="scientific">Mycena albidolilacea</name>
    <dbReference type="NCBI Taxonomy" id="1033008"/>
    <lineage>
        <taxon>Eukaryota</taxon>
        <taxon>Fungi</taxon>
        <taxon>Dikarya</taxon>
        <taxon>Basidiomycota</taxon>
        <taxon>Agaricomycotina</taxon>
        <taxon>Agaricomycetes</taxon>
        <taxon>Agaricomycetidae</taxon>
        <taxon>Agaricales</taxon>
        <taxon>Marasmiineae</taxon>
        <taxon>Mycenaceae</taxon>
        <taxon>Mycena</taxon>
    </lineage>
</organism>
<proteinExistence type="predicted"/>
<accession>A0AAD7A4B3</accession>
<reference evidence="1" key="1">
    <citation type="submission" date="2023-03" db="EMBL/GenBank/DDBJ databases">
        <title>Massive genome expansion in bonnet fungi (Mycena s.s.) driven by repeated elements and novel gene families across ecological guilds.</title>
        <authorList>
            <consortium name="Lawrence Berkeley National Laboratory"/>
            <person name="Harder C.B."/>
            <person name="Miyauchi S."/>
            <person name="Viragh M."/>
            <person name="Kuo A."/>
            <person name="Thoen E."/>
            <person name="Andreopoulos B."/>
            <person name="Lu D."/>
            <person name="Skrede I."/>
            <person name="Drula E."/>
            <person name="Henrissat B."/>
            <person name="Morin E."/>
            <person name="Kohler A."/>
            <person name="Barry K."/>
            <person name="LaButti K."/>
            <person name="Morin E."/>
            <person name="Salamov A."/>
            <person name="Lipzen A."/>
            <person name="Mereny Z."/>
            <person name="Hegedus B."/>
            <person name="Baldrian P."/>
            <person name="Stursova M."/>
            <person name="Weitz H."/>
            <person name="Taylor A."/>
            <person name="Grigoriev I.V."/>
            <person name="Nagy L.G."/>
            <person name="Martin F."/>
            <person name="Kauserud H."/>
        </authorList>
    </citation>
    <scope>NUCLEOTIDE SEQUENCE</scope>
    <source>
        <strain evidence="1">CBHHK002</strain>
    </source>
</reference>
<sequence length="141" mass="16122">MQSNISLCSTWLERSGALPLSFQFYRPYTPHVPQESVNRCQGLLKTILPFARRWRLLDLKELPASSYDILHDLLPNSVPMLEIVSISHSWQQQPLFTSTAWAGLRTAPKLRFLYFDSIGRADINYGWRGAADISLVAIDTR</sequence>
<dbReference type="EMBL" id="JARIHO010000016">
    <property type="protein sequence ID" value="KAJ7349124.1"/>
    <property type="molecule type" value="Genomic_DNA"/>
</dbReference>
<evidence type="ECO:0000313" key="2">
    <source>
        <dbReference type="Proteomes" id="UP001218218"/>
    </source>
</evidence>
<protein>
    <submittedName>
        <fullName evidence="1">Uncharacterized protein</fullName>
    </submittedName>
</protein>
<comment type="caution">
    <text evidence="1">The sequence shown here is derived from an EMBL/GenBank/DDBJ whole genome shotgun (WGS) entry which is preliminary data.</text>
</comment>
<gene>
    <name evidence="1" type="ORF">DFH08DRAFT_864490</name>
</gene>
<evidence type="ECO:0000313" key="1">
    <source>
        <dbReference type="EMBL" id="KAJ7349124.1"/>
    </source>
</evidence>
<dbReference type="Proteomes" id="UP001218218">
    <property type="component" value="Unassembled WGS sequence"/>
</dbReference>
<dbReference type="AlphaFoldDB" id="A0AAD7A4B3"/>
<name>A0AAD7A4B3_9AGAR</name>
<keyword evidence="2" id="KW-1185">Reference proteome</keyword>